<dbReference type="AlphaFoldDB" id="A0A0L0VGS0"/>
<feature type="domain" description="DUF6589" evidence="1">
    <location>
        <begin position="58"/>
        <end position="138"/>
    </location>
</feature>
<proteinExistence type="predicted"/>
<keyword evidence="3" id="KW-1185">Reference proteome</keyword>
<dbReference type="EMBL" id="AJIL01000057">
    <property type="protein sequence ID" value="KNE98431.1"/>
    <property type="molecule type" value="Genomic_DNA"/>
</dbReference>
<comment type="caution">
    <text evidence="2">The sequence shown here is derived from an EMBL/GenBank/DDBJ whole genome shotgun (WGS) entry which is preliminary data.</text>
</comment>
<evidence type="ECO:0000259" key="1">
    <source>
        <dbReference type="Pfam" id="PF20231"/>
    </source>
</evidence>
<organism evidence="2 3">
    <name type="scientific">Puccinia striiformis f. sp. tritici PST-78</name>
    <dbReference type="NCBI Taxonomy" id="1165861"/>
    <lineage>
        <taxon>Eukaryota</taxon>
        <taxon>Fungi</taxon>
        <taxon>Dikarya</taxon>
        <taxon>Basidiomycota</taxon>
        <taxon>Pucciniomycotina</taxon>
        <taxon>Pucciniomycetes</taxon>
        <taxon>Pucciniales</taxon>
        <taxon>Pucciniaceae</taxon>
        <taxon>Puccinia</taxon>
    </lineage>
</organism>
<evidence type="ECO:0000313" key="3">
    <source>
        <dbReference type="Proteomes" id="UP000054564"/>
    </source>
</evidence>
<reference evidence="3" key="1">
    <citation type="submission" date="2014-03" db="EMBL/GenBank/DDBJ databases">
        <title>The Genome Sequence of Puccinia striiformis f. sp. tritici PST-78.</title>
        <authorList>
            <consortium name="The Broad Institute Genome Sequencing Platform"/>
            <person name="Cuomo C."/>
            <person name="Hulbert S."/>
            <person name="Chen X."/>
            <person name="Walker B."/>
            <person name="Young S.K."/>
            <person name="Zeng Q."/>
            <person name="Gargeya S."/>
            <person name="Fitzgerald M."/>
            <person name="Haas B."/>
            <person name="Abouelleil A."/>
            <person name="Alvarado L."/>
            <person name="Arachchi H.M."/>
            <person name="Berlin A.M."/>
            <person name="Chapman S.B."/>
            <person name="Goldberg J."/>
            <person name="Griggs A."/>
            <person name="Gujja S."/>
            <person name="Hansen M."/>
            <person name="Howarth C."/>
            <person name="Imamovic A."/>
            <person name="Larimer J."/>
            <person name="McCowan C."/>
            <person name="Montmayeur A."/>
            <person name="Murphy C."/>
            <person name="Neiman D."/>
            <person name="Pearson M."/>
            <person name="Priest M."/>
            <person name="Roberts A."/>
            <person name="Saif S."/>
            <person name="Shea T."/>
            <person name="Sisk P."/>
            <person name="Sykes S."/>
            <person name="Wortman J."/>
            <person name="Nusbaum C."/>
            <person name="Birren B."/>
        </authorList>
    </citation>
    <scope>NUCLEOTIDE SEQUENCE [LARGE SCALE GENOMIC DNA]</scope>
    <source>
        <strain evidence="3">race PST-78</strain>
    </source>
</reference>
<dbReference type="Pfam" id="PF20231">
    <property type="entry name" value="DUF6589"/>
    <property type="match status" value="1"/>
</dbReference>
<dbReference type="InterPro" id="IPR046496">
    <property type="entry name" value="DUF6589"/>
</dbReference>
<protein>
    <recommendedName>
        <fullName evidence="1">DUF6589 domain-containing protein</fullName>
    </recommendedName>
</protein>
<evidence type="ECO:0000313" key="2">
    <source>
        <dbReference type="EMBL" id="KNE98431.1"/>
    </source>
</evidence>
<dbReference type="Proteomes" id="UP000054564">
    <property type="component" value="Unassembled WGS sequence"/>
</dbReference>
<gene>
    <name evidence="2" type="ORF">PSTG_08345</name>
</gene>
<sequence>MRHQISGKLMKESHNSAKGIGQVMESLQQCYHITVGIPTRTVMNIETNVVEEQLPVIPTEQWNNIINKCYDRFCSPDALANAHSDARLNTLLVCMQDFSTVIEANRAMKAGDVGPLINIWKMWTFMTQSLPGLTHYSAY</sequence>
<accession>A0A0L0VGS0</accession>
<name>A0A0L0VGS0_9BASI</name>
<dbReference type="STRING" id="1165861.A0A0L0VGS0"/>